<dbReference type="STRING" id="375.BKD09_RS46640"/>
<evidence type="ECO:0000256" key="6">
    <source>
        <dbReference type="ARBA" id="ARBA00074015"/>
    </source>
</evidence>
<dbReference type="Gene3D" id="3.40.630.30">
    <property type="match status" value="1"/>
</dbReference>
<evidence type="ECO:0000313" key="8">
    <source>
        <dbReference type="EMBL" id="KGT78331.1"/>
    </source>
</evidence>
<dbReference type="AlphaFoldDB" id="A0A0A3XYT0"/>
<evidence type="ECO:0000256" key="3">
    <source>
        <dbReference type="ARBA" id="ARBA00038502"/>
    </source>
</evidence>
<dbReference type="FunFam" id="3.40.630.30:FF:000005">
    <property type="entry name" value="Ribosomal protein alanine acetyltransferase"/>
    <property type="match status" value="1"/>
</dbReference>
<dbReference type="Proteomes" id="UP000030377">
    <property type="component" value="Unassembled WGS sequence"/>
</dbReference>
<evidence type="ECO:0000259" key="7">
    <source>
        <dbReference type="PROSITE" id="PS51186"/>
    </source>
</evidence>
<dbReference type="eggNOG" id="COG1670">
    <property type="taxonomic scope" value="Bacteria"/>
</dbReference>
<gene>
    <name evidence="8" type="ORF">MA20_19720</name>
</gene>
<dbReference type="EC" id="2.3.1.267" evidence="4"/>
<sequence>MALFRLPSSGPAALAPRGNGLLLRAPQMSDFIQWAHLRESSRDYLTPWEPIWPSDDLTRSGFRRRLRRYSEDIAADRSYPFLIFRELDGAMVGGITLANVRRGIVQAGTIGYWIGKPHAHRGYMTAALRVLLPTLFGELNLHRVEAACIPTNAPSIRVLEKCGFSREGLARRYLCINGVWQDHLLFGLLHEDFRG</sequence>
<reference evidence="8 9" key="1">
    <citation type="submission" date="2014-09" db="EMBL/GenBank/DDBJ databases">
        <title>Draft genome of Bradyrhizobium japonicum Is-34.</title>
        <authorList>
            <person name="Tsurumaru H."/>
            <person name="Yamakawa T."/>
            <person name="Hashimoto S."/>
            <person name="Okizaki K."/>
            <person name="Kanesaki Y."/>
            <person name="Yoshikawa H."/>
            <person name="Yajima S."/>
        </authorList>
    </citation>
    <scope>NUCLEOTIDE SEQUENCE [LARGE SCALE GENOMIC DNA]</scope>
    <source>
        <strain evidence="8 9">Is-34</strain>
    </source>
</reference>
<dbReference type="RefSeq" id="WP_028160014.1">
    <property type="nucleotide sequence ID" value="NZ_CP126005.1"/>
</dbReference>
<dbReference type="Pfam" id="PF13302">
    <property type="entry name" value="Acetyltransf_3"/>
    <property type="match status" value="1"/>
</dbReference>
<dbReference type="GO" id="GO:0005737">
    <property type="term" value="C:cytoplasm"/>
    <property type="evidence" value="ECO:0007669"/>
    <property type="project" value="TreeGrafter"/>
</dbReference>
<accession>A0A0A3XYT0</accession>
<protein>
    <recommendedName>
        <fullName evidence="6">[Ribosomal protein uS5]-alanine N-acetyltransferase</fullName>
        <ecNumber evidence="4">2.3.1.267</ecNumber>
    </recommendedName>
</protein>
<proteinExistence type="inferred from homology"/>
<evidence type="ECO:0000256" key="4">
    <source>
        <dbReference type="ARBA" id="ARBA00039124"/>
    </source>
</evidence>
<dbReference type="PROSITE" id="PS51186">
    <property type="entry name" value="GNAT"/>
    <property type="match status" value="1"/>
</dbReference>
<evidence type="ECO:0000313" key="9">
    <source>
        <dbReference type="Proteomes" id="UP000030377"/>
    </source>
</evidence>
<keyword evidence="1 8" id="KW-0808">Transferase</keyword>
<evidence type="ECO:0000256" key="5">
    <source>
        <dbReference type="ARBA" id="ARBA00048922"/>
    </source>
</evidence>
<comment type="catalytic activity">
    <reaction evidence="5">
        <text>N-terminal L-alanyl-[ribosomal protein uS5] + acetyl-CoA = N-terminal N(alpha)-acetyl-L-alanyl-[ribosomal protein uS5] + CoA + H(+)</text>
        <dbReference type="Rhea" id="RHEA:43752"/>
        <dbReference type="Rhea" id="RHEA-COMP:10672"/>
        <dbReference type="Rhea" id="RHEA-COMP:10673"/>
        <dbReference type="ChEBI" id="CHEBI:15378"/>
        <dbReference type="ChEBI" id="CHEBI:57287"/>
        <dbReference type="ChEBI" id="CHEBI:57288"/>
        <dbReference type="ChEBI" id="CHEBI:64718"/>
        <dbReference type="ChEBI" id="CHEBI:83683"/>
        <dbReference type="EC" id="2.3.1.267"/>
    </reaction>
</comment>
<dbReference type="InterPro" id="IPR016181">
    <property type="entry name" value="Acyl_CoA_acyltransferase"/>
</dbReference>
<comment type="caution">
    <text evidence="8">The sequence shown here is derived from an EMBL/GenBank/DDBJ whole genome shotgun (WGS) entry which is preliminary data.</text>
</comment>
<feature type="domain" description="N-acetyltransferase" evidence="7">
    <location>
        <begin position="21"/>
        <end position="191"/>
    </location>
</feature>
<dbReference type="SUPFAM" id="SSF55729">
    <property type="entry name" value="Acyl-CoA N-acyltransferases (Nat)"/>
    <property type="match status" value="1"/>
</dbReference>
<evidence type="ECO:0000256" key="2">
    <source>
        <dbReference type="ARBA" id="ARBA00023315"/>
    </source>
</evidence>
<dbReference type="GO" id="GO:0008999">
    <property type="term" value="F:protein-N-terminal-alanine acetyltransferase activity"/>
    <property type="evidence" value="ECO:0007669"/>
    <property type="project" value="UniProtKB-EC"/>
</dbReference>
<dbReference type="PANTHER" id="PTHR43792:SF8">
    <property type="entry name" value="[RIBOSOMAL PROTEIN US5]-ALANINE N-ACETYLTRANSFERASE"/>
    <property type="match status" value="1"/>
</dbReference>
<evidence type="ECO:0000256" key="1">
    <source>
        <dbReference type="ARBA" id="ARBA00022679"/>
    </source>
</evidence>
<name>A0A0A3XYT0_BRAJP</name>
<dbReference type="InterPro" id="IPR051531">
    <property type="entry name" value="N-acetyltransferase"/>
</dbReference>
<organism evidence="8 9">
    <name type="scientific">Bradyrhizobium japonicum</name>
    <dbReference type="NCBI Taxonomy" id="375"/>
    <lineage>
        <taxon>Bacteria</taxon>
        <taxon>Pseudomonadati</taxon>
        <taxon>Pseudomonadota</taxon>
        <taxon>Alphaproteobacteria</taxon>
        <taxon>Hyphomicrobiales</taxon>
        <taxon>Nitrobacteraceae</taxon>
        <taxon>Bradyrhizobium</taxon>
    </lineage>
</organism>
<dbReference type="PANTHER" id="PTHR43792">
    <property type="entry name" value="GNAT FAMILY, PUTATIVE (AFU_ORTHOLOGUE AFUA_3G00765)-RELATED-RELATED"/>
    <property type="match status" value="1"/>
</dbReference>
<dbReference type="EMBL" id="JRPN01000015">
    <property type="protein sequence ID" value="KGT78331.1"/>
    <property type="molecule type" value="Genomic_DNA"/>
</dbReference>
<keyword evidence="2" id="KW-0012">Acyltransferase</keyword>
<dbReference type="InterPro" id="IPR000182">
    <property type="entry name" value="GNAT_dom"/>
</dbReference>
<comment type="similarity">
    <text evidence="3">Belongs to the acetyltransferase family. RimJ subfamily.</text>
</comment>